<reference evidence="7" key="1">
    <citation type="journal article" date="2023" name="Insect Mol. Biol.">
        <title>Genome sequencing provides insights into the evolution of gene families encoding plant cell wall-degrading enzymes in longhorned beetles.</title>
        <authorList>
            <person name="Shin N.R."/>
            <person name="Okamura Y."/>
            <person name="Kirsch R."/>
            <person name="Pauchet Y."/>
        </authorList>
    </citation>
    <scope>NUCLEOTIDE SEQUENCE</scope>
    <source>
        <strain evidence="7">MMC_N1</strain>
    </source>
</reference>
<feature type="transmembrane region" description="Helical" evidence="5">
    <location>
        <begin position="106"/>
        <end position="136"/>
    </location>
</feature>
<name>A0ABQ9K010_9CUCU</name>
<evidence type="ECO:0000256" key="5">
    <source>
        <dbReference type="SAM" id="Phobius"/>
    </source>
</evidence>
<evidence type="ECO:0000256" key="4">
    <source>
        <dbReference type="ARBA" id="ARBA00023136"/>
    </source>
</evidence>
<dbReference type="InterPro" id="IPR025423">
    <property type="entry name" value="TMEM205-like"/>
</dbReference>
<comment type="subcellular location">
    <subcellularLocation>
        <location evidence="1">Membrane</location>
    </subcellularLocation>
</comment>
<dbReference type="Pfam" id="PF13664">
    <property type="entry name" value="DUF4149"/>
    <property type="match status" value="1"/>
</dbReference>
<feature type="domain" description="TMEM205-like" evidence="6">
    <location>
        <begin position="113"/>
        <end position="213"/>
    </location>
</feature>
<protein>
    <recommendedName>
        <fullName evidence="6">TMEM205-like domain-containing protein</fullName>
    </recommendedName>
</protein>
<evidence type="ECO:0000256" key="1">
    <source>
        <dbReference type="ARBA" id="ARBA00004370"/>
    </source>
</evidence>
<evidence type="ECO:0000313" key="7">
    <source>
        <dbReference type="EMBL" id="KAJ8983441.1"/>
    </source>
</evidence>
<dbReference type="InterPro" id="IPR053009">
    <property type="entry name" value="Xanthocillin_Biosynth-Assoc"/>
</dbReference>
<keyword evidence="8" id="KW-1185">Reference proteome</keyword>
<gene>
    <name evidence="7" type="ORF">NQ317_013203</name>
</gene>
<keyword evidence="2 5" id="KW-0812">Transmembrane</keyword>
<evidence type="ECO:0000313" key="8">
    <source>
        <dbReference type="Proteomes" id="UP001162164"/>
    </source>
</evidence>
<comment type="caution">
    <text evidence="7">The sequence shown here is derived from an EMBL/GenBank/DDBJ whole genome shotgun (WGS) entry which is preliminary data.</text>
</comment>
<sequence>MCVGKTANAMVSELIEKPASVDHQKFKYEDGAKLQYKEDILAVSTYYTKVVFNSIEDVYKKFLDSTLSRILFQTTQPAHLITAIAVLCIAYLFFPNRTSSQISPIWTLIYLGSFSAHFGAQIWMTFVSGLALYFTLPRHTFGNVQQVLFPKYFLLNAALSLITLAVFLRTKNSQIRDTEVAVQACGMSLCFLVELVVRLYLTPPLLALMTEKNAIEKKAGVGMEIGKLDPGKLLNCPHYLMVHKGFRKVHMTIAILNIVAMGCTMLHLYYLSHKLCGL</sequence>
<feature type="transmembrane region" description="Helical" evidence="5">
    <location>
        <begin position="148"/>
        <end position="168"/>
    </location>
</feature>
<accession>A0ABQ9K010</accession>
<evidence type="ECO:0000259" key="6">
    <source>
        <dbReference type="Pfam" id="PF13664"/>
    </source>
</evidence>
<dbReference type="PANTHER" id="PTHR23241:SF102">
    <property type="entry name" value="LD23009P"/>
    <property type="match status" value="1"/>
</dbReference>
<organism evidence="7 8">
    <name type="scientific">Molorchus minor</name>
    <dbReference type="NCBI Taxonomy" id="1323400"/>
    <lineage>
        <taxon>Eukaryota</taxon>
        <taxon>Metazoa</taxon>
        <taxon>Ecdysozoa</taxon>
        <taxon>Arthropoda</taxon>
        <taxon>Hexapoda</taxon>
        <taxon>Insecta</taxon>
        <taxon>Pterygota</taxon>
        <taxon>Neoptera</taxon>
        <taxon>Endopterygota</taxon>
        <taxon>Coleoptera</taxon>
        <taxon>Polyphaga</taxon>
        <taxon>Cucujiformia</taxon>
        <taxon>Chrysomeloidea</taxon>
        <taxon>Cerambycidae</taxon>
        <taxon>Lamiinae</taxon>
        <taxon>Monochamini</taxon>
        <taxon>Molorchus</taxon>
    </lineage>
</organism>
<evidence type="ECO:0000256" key="2">
    <source>
        <dbReference type="ARBA" id="ARBA00022692"/>
    </source>
</evidence>
<feature type="transmembrane region" description="Helical" evidence="5">
    <location>
        <begin position="249"/>
        <end position="271"/>
    </location>
</feature>
<feature type="transmembrane region" description="Helical" evidence="5">
    <location>
        <begin position="180"/>
        <end position="201"/>
    </location>
</feature>
<dbReference type="PANTHER" id="PTHR23241">
    <property type="entry name" value="LATE EMBRYOGENESIS ABUNDANT PLANTS LEA-RELATED"/>
    <property type="match status" value="1"/>
</dbReference>
<keyword evidence="3 5" id="KW-1133">Transmembrane helix</keyword>
<dbReference type="Proteomes" id="UP001162164">
    <property type="component" value="Unassembled WGS sequence"/>
</dbReference>
<proteinExistence type="predicted"/>
<keyword evidence="4 5" id="KW-0472">Membrane</keyword>
<dbReference type="EMBL" id="JAPWTJ010000075">
    <property type="protein sequence ID" value="KAJ8983441.1"/>
    <property type="molecule type" value="Genomic_DNA"/>
</dbReference>
<feature type="transmembrane region" description="Helical" evidence="5">
    <location>
        <begin position="77"/>
        <end position="94"/>
    </location>
</feature>
<evidence type="ECO:0000256" key="3">
    <source>
        <dbReference type="ARBA" id="ARBA00022989"/>
    </source>
</evidence>